<name>A0AA89ADR8_9ASTE</name>
<dbReference type="GO" id="GO:0004222">
    <property type="term" value="F:metalloendopeptidase activity"/>
    <property type="evidence" value="ECO:0007669"/>
    <property type="project" value="TreeGrafter"/>
</dbReference>
<dbReference type="Proteomes" id="UP001188597">
    <property type="component" value="Unassembled WGS sequence"/>
</dbReference>
<protein>
    <submittedName>
        <fullName evidence="9">Uncharacterized protein</fullName>
    </submittedName>
</protein>
<evidence type="ECO:0000256" key="1">
    <source>
        <dbReference type="ARBA" id="ARBA00007261"/>
    </source>
</evidence>
<comment type="similarity">
    <text evidence="1">Belongs to the peptidase M16 family.</text>
</comment>
<dbReference type="AlphaFoldDB" id="A0AA89ADR8"/>
<keyword evidence="2" id="KW-0645">Protease</keyword>
<organism evidence="9 10">
    <name type="scientific">Escallonia herrerae</name>
    <dbReference type="NCBI Taxonomy" id="1293975"/>
    <lineage>
        <taxon>Eukaryota</taxon>
        <taxon>Viridiplantae</taxon>
        <taxon>Streptophyta</taxon>
        <taxon>Embryophyta</taxon>
        <taxon>Tracheophyta</taxon>
        <taxon>Spermatophyta</taxon>
        <taxon>Magnoliopsida</taxon>
        <taxon>eudicotyledons</taxon>
        <taxon>Gunneridae</taxon>
        <taxon>Pentapetalae</taxon>
        <taxon>asterids</taxon>
        <taxon>campanulids</taxon>
        <taxon>Escalloniales</taxon>
        <taxon>Escalloniaceae</taxon>
        <taxon>Escallonia</taxon>
    </lineage>
</organism>
<accession>A0AA89ADR8</accession>
<evidence type="ECO:0000259" key="8">
    <source>
        <dbReference type="Pfam" id="PF05193"/>
    </source>
</evidence>
<reference evidence="9" key="1">
    <citation type="submission" date="2022-12" db="EMBL/GenBank/DDBJ databases">
        <title>Draft genome assemblies for two species of Escallonia (Escalloniales).</title>
        <authorList>
            <person name="Chanderbali A."/>
            <person name="Dervinis C."/>
            <person name="Anghel I."/>
            <person name="Soltis D."/>
            <person name="Soltis P."/>
            <person name="Zapata F."/>
        </authorList>
    </citation>
    <scope>NUCLEOTIDE SEQUENCE</scope>
    <source>
        <strain evidence="9">UCBG64.0493</strain>
        <tissue evidence="9">Leaf</tissue>
    </source>
</reference>
<keyword evidence="3" id="KW-0479">Metal-binding</keyword>
<feature type="domain" description="Peptidase M16 C-terminal" evidence="8">
    <location>
        <begin position="205"/>
        <end position="290"/>
    </location>
</feature>
<dbReference type="GO" id="GO:0005829">
    <property type="term" value="C:cytosol"/>
    <property type="evidence" value="ECO:0007669"/>
    <property type="project" value="TreeGrafter"/>
</dbReference>
<dbReference type="InterPro" id="IPR007863">
    <property type="entry name" value="Peptidase_M16_C"/>
</dbReference>
<dbReference type="Pfam" id="PF05193">
    <property type="entry name" value="Peptidase_M16_C"/>
    <property type="match status" value="1"/>
</dbReference>
<feature type="domain" description="Peptidase M16 N-terminal" evidence="7">
    <location>
        <begin position="58"/>
        <end position="117"/>
    </location>
</feature>
<dbReference type="GO" id="GO:0046872">
    <property type="term" value="F:metal ion binding"/>
    <property type="evidence" value="ECO:0007669"/>
    <property type="project" value="UniProtKB-KW"/>
</dbReference>
<proteinExistence type="inferred from homology"/>
<evidence type="ECO:0000259" key="7">
    <source>
        <dbReference type="Pfam" id="PF00675"/>
    </source>
</evidence>
<evidence type="ECO:0000256" key="5">
    <source>
        <dbReference type="ARBA" id="ARBA00022833"/>
    </source>
</evidence>
<dbReference type="Gene3D" id="3.30.830.10">
    <property type="entry name" value="Metalloenzyme, LuxS/M16 peptidase-like"/>
    <property type="match status" value="3"/>
</dbReference>
<keyword evidence="10" id="KW-1185">Reference proteome</keyword>
<feature type="non-terminal residue" evidence="9">
    <location>
        <position position="1"/>
    </location>
</feature>
<evidence type="ECO:0000313" key="10">
    <source>
        <dbReference type="Proteomes" id="UP001188597"/>
    </source>
</evidence>
<keyword evidence="5" id="KW-0862">Zinc</keyword>
<dbReference type="InterPro" id="IPR050626">
    <property type="entry name" value="Peptidase_M16"/>
</dbReference>
<sequence length="299" mass="33732">MAVGVEKESVEIIKPRNDKREYRRIVLQNSLQALLISDPDTDKLVQTPQSLNVIAPGEHGGSTNAFTSSDHTNYYFDVNADCFDEALDRFAQFFIEPLMSADATTREIKAVDSDIQERQGFVEKGGKQEFQYSQHGKALGLSASHIGVTSADLALELMSCILSQLVSFLIRVSTFSALAMCRLLTACTGNWDTLEVRPKARGLDTRQELLKFYEENYSANLMHLVVYAKESLDKIQSWVQNKFQEIRNTDRSYLQFPGQPCGEEHLQILVKAVPVKQGHKLRIVWPITPSIFHYKEGPS</sequence>
<keyword evidence="4" id="KW-0378">Hydrolase</keyword>
<evidence type="ECO:0000256" key="6">
    <source>
        <dbReference type="ARBA" id="ARBA00023049"/>
    </source>
</evidence>
<dbReference type="InterPro" id="IPR011765">
    <property type="entry name" value="Pept_M16_N"/>
</dbReference>
<dbReference type="PANTHER" id="PTHR43690">
    <property type="entry name" value="NARDILYSIN"/>
    <property type="match status" value="1"/>
</dbReference>
<evidence type="ECO:0000256" key="4">
    <source>
        <dbReference type="ARBA" id="ARBA00022801"/>
    </source>
</evidence>
<dbReference type="InterPro" id="IPR011249">
    <property type="entry name" value="Metalloenz_LuxS/M16"/>
</dbReference>
<dbReference type="GO" id="GO:0005739">
    <property type="term" value="C:mitochondrion"/>
    <property type="evidence" value="ECO:0007669"/>
    <property type="project" value="TreeGrafter"/>
</dbReference>
<evidence type="ECO:0000256" key="3">
    <source>
        <dbReference type="ARBA" id="ARBA00022723"/>
    </source>
</evidence>
<keyword evidence="6" id="KW-0482">Metalloprotease</keyword>
<comment type="caution">
    <text evidence="9">The sequence shown here is derived from an EMBL/GenBank/DDBJ whole genome shotgun (WGS) entry which is preliminary data.</text>
</comment>
<dbReference type="EMBL" id="JAVXUP010003127">
    <property type="protein sequence ID" value="KAK2999954.1"/>
    <property type="molecule type" value="Genomic_DNA"/>
</dbReference>
<dbReference type="GO" id="GO:0043171">
    <property type="term" value="P:peptide catabolic process"/>
    <property type="evidence" value="ECO:0007669"/>
    <property type="project" value="TreeGrafter"/>
</dbReference>
<dbReference type="PANTHER" id="PTHR43690:SF18">
    <property type="entry name" value="INSULIN-DEGRADING ENZYME-RELATED"/>
    <property type="match status" value="1"/>
</dbReference>
<gene>
    <name evidence="9" type="ORF">RJ639_022871</name>
</gene>
<dbReference type="SUPFAM" id="SSF63411">
    <property type="entry name" value="LuxS/MPP-like metallohydrolase"/>
    <property type="match status" value="1"/>
</dbReference>
<dbReference type="GO" id="GO:0051603">
    <property type="term" value="P:proteolysis involved in protein catabolic process"/>
    <property type="evidence" value="ECO:0007669"/>
    <property type="project" value="TreeGrafter"/>
</dbReference>
<evidence type="ECO:0000256" key="2">
    <source>
        <dbReference type="ARBA" id="ARBA00022670"/>
    </source>
</evidence>
<dbReference type="Pfam" id="PF00675">
    <property type="entry name" value="Peptidase_M16"/>
    <property type="match status" value="1"/>
</dbReference>
<evidence type="ECO:0000313" key="9">
    <source>
        <dbReference type="EMBL" id="KAK2999954.1"/>
    </source>
</evidence>